<dbReference type="Proteomes" id="UP001147695">
    <property type="component" value="Unassembled WGS sequence"/>
</dbReference>
<dbReference type="PANTHER" id="PTHR43004">
    <property type="entry name" value="TRK SYSTEM POTASSIUM UPTAKE PROTEIN"/>
    <property type="match status" value="1"/>
</dbReference>
<comment type="similarity">
    <text evidence="1">Belongs to the PheA/TfdB FAD monooxygenase family.</text>
</comment>
<dbReference type="GO" id="GO:0071949">
    <property type="term" value="F:FAD binding"/>
    <property type="evidence" value="ECO:0007669"/>
    <property type="project" value="InterPro"/>
</dbReference>
<keyword evidence="4" id="KW-0560">Oxidoreductase</keyword>
<dbReference type="SUPFAM" id="SSF52833">
    <property type="entry name" value="Thioredoxin-like"/>
    <property type="match status" value="1"/>
</dbReference>
<dbReference type="EMBL" id="JAPZBQ010000004">
    <property type="protein sequence ID" value="KAJ5335240.1"/>
    <property type="molecule type" value="Genomic_DNA"/>
</dbReference>
<dbReference type="PANTHER" id="PTHR43004:SF13">
    <property type="entry name" value="FAD-BINDING DOMAIN-CONTAINING PROTEIN-RELATED"/>
    <property type="match status" value="1"/>
</dbReference>
<organism evidence="7 8">
    <name type="scientific">Penicillium brevicompactum</name>
    <dbReference type="NCBI Taxonomy" id="5074"/>
    <lineage>
        <taxon>Eukaryota</taxon>
        <taxon>Fungi</taxon>
        <taxon>Dikarya</taxon>
        <taxon>Ascomycota</taxon>
        <taxon>Pezizomycotina</taxon>
        <taxon>Eurotiomycetes</taxon>
        <taxon>Eurotiomycetidae</taxon>
        <taxon>Eurotiales</taxon>
        <taxon>Aspergillaceae</taxon>
        <taxon>Penicillium</taxon>
    </lineage>
</organism>
<protein>
    <submittedName>
        <fullName evidence="7">Uncharacterized protein</fullName>
    </submittedName>
</protein>
<dbReference type="CDD" id="cd02979">
    <property type="entry name" value="PHOX_C"/>
    <property type="match status" value="1"/>
</dbReference>
<evidence type="ECO:0000313" key="8">
    <source>
        <dbReference type="Proteomes" id="UP001147695"/>
    </source>
</evidence>
<dbReference type="InterPro" id="IPR036188">
    <property type="entry name" value="FAD/NAD-bd_sf"/>
</dbReference>
<name>A0A9W9QFM9_PENBR</name>
<feature type="domain" description="FAD-binding" evidence="5">
    <location>
        <begin position="7"/>
        <end position="362"/>
    </location>
</feature>
<sequence length="612" mass="68527">MTQTTLETDVLIVGAGPAGLMTSTWMAQTGIRAILIDQKPHRTQCGHADGIESRTFEILDSFGLGDIIWKNANRTIDLSIWNDCEPGGIRRRSLINNCSPDLSRFQEATLGQGQIEQNFLDFLETSSSVQVKWNTKPLDLTIAEGSEHPIRVNLQVRKSETEQKYCTINAKYLVGCDGAHSWVRAALGLKLDGVRMDEKWGVIDSIPLTDFPDIRKRCIIKTEAGHMMIIPRERRLVRCYIQLSHEDAAALTMSMDPARMVDIVRRILSPYKFEVSRVEWSTIYSVGQRLCPTLSMYNRIFLAGDAIHTHSPKAGQGMNVSIQDAYNLGWKLACVIKGKAKSSILRTYQEERLQIALRLLAFDKRMVEGVFQKDPSCSPKTGLVMNSSMEKALSEENTSASGITAHYKPSCLITRAWGFEGHRRLNPLLPHSRVELAGNLAIGERLPDSKILFQCDSRPYHLQKLLRSTGEWYLLVFGGNISNATQMNRVRCLGSALAREGSLVQGVKRQSQDCVGKIAFYLIHSAPRKSVELLELPNVFVPFDDSLGHDYWRVLADNKPNSEEKGVAYHQYGIGDEGCIVLVRPDQHVAFVGSLEDLSAVELFMGNFVTLR</sequence>
<evidence type="ECO:0000256" key="1">
    <source>
        <dbReference type="ARBA" id="ARBA00007801"/>
    </source>
</evidence>
<dbReference type="Pfam" id="PF07976">
    <property type="entry name" value="Phe_hydrox_dim"/>
    <property type="match status" value="1"/>
</dbReference>
<dbReference type="Gene3D" id="3.30.9.10">
    <property type="entry name" value="D-Amino Acid Oxidase, subunit A, domain 2"/>
    <property type="match status" value="1"/>
</dbReference>
<accession>A0A9W9QFM9</accession>
<dbReference type="InterPro" id="IPR036249">
    <property type="entry name" value="Thioredoxin-like_sf"/>
</dbReference>
<dbReference type="Gene3D" id="3.40.30.20">
    <property type="match status" value="1"/>
</dbReference>
<dbReference type="InterPro" id="IPR002938">
    <property type="entry name" value="FAD-bd"/>
</dbReference>
<keyword evidence="3" id="KW-0274">FAD</keyword>
<evidence type="ECO:0000256" key="2">
    <source>
        <dbReference type="ARBA" id="ARBA00022630"/>
    </source>
</evidence>
<dbReference type="SUPFAM" id="SSF54373">
    <property type="entry name" value="FAD-linked reductases, C-terminal domain"/>
    <property type="match status" value="1"/>
</dbReference>
<reference evidence="7" key="2">
    <citation type="journal article" date="2023" name="IMA Fungus">
        <title>Comparative genomic study of the Penicillium genus elucidates a diverse pangenome and 15 lateral gene transfer events.</title>
        <authorList>
            <person name="Petersen C."/>
            <person name="Sorensen T."/>
            <person name="Nielsen M.R."/>
            <person name="Sondergaard T.E."/>
            <person name="Sorensen J.L."/>
            <person name="Fitzpatrick D.A."/>
            <person name="Frisvad J.C."/>
            <person name="Nielsen K.L."/>
        </authorList>
    </citation>
    <scope>NUCLEOTIDE SEQUENCE</scope>
    <source>
        <strain evidence="7">IBT 35673</strain>
    </source>
</reference>
<comment type="caution">
    <text evidence="7">The sequence shown here is derived from an EMBL/GenBank/DDBJ whole genome shotgun (WGS) entry which is preliminary data.</text>
</comment>
<evidence type="ECO:0000256" key="4">
    <source>
        <dbReference type="ARBA" id="ARBA00023002"/>
    </source>
</evidence>
<dbReference type="InterPro" id="IPR038220">
    <property type="entry name" value="PHOX_C_sf"/>
</dbReference>
<dbReference type="AlphaFoldDB" id="A0A9W9QFM9"/>
<evidence type="ECO:0000259" key="5">
    <source>
        <dbReference type="Pfam" id="PF01494"/>
    </source>
</evidence>
<dbReference type="InterPro" id="IPR012941">
    <property type="entry name" value="Phe_hydrox_C_dim_dom"/>
</dbReference>
<evidence type="ECO:0000313" key="7">
    <source>
        <dbReference type="EMBL" id="KAJ5335240.1"/>
    </source>
</evidence>
<dbReference type="Gene3D" id="3.50.50.60">
    <property type="entry name" value="FAD/NAD(P)-binding domain"/>
    <property type="match status" value="1"/>
</dbReference>
<proteinExistence type="inferred from homology"/>
<dbReference type="InterPro" id="IPR050641">
    <property type="entry name" value="RIFMO-like"/>
</dbReference>
<gene>
    <name evidence="7" type="ORF">N7452_007643</name>
</gene>
<reference evidence="7" key="1">
    <citation type="submission" date="2022-12" db="EMBL/GenBank/DDBJ databases">
        <authorList>
            <person name="Petersen C."/>
        </authorList>
    </citation>
    <scope>NUCLEOTIDE SEQUENCE</scope>
    <source>
        <strain evidence="7">IBT 35673</strain>
    </source>
</reference>
<keyword evidence="2" id="KW-0285">Flavoprotein</keyword>
<evidence type="ECO:0000259" key="6">
    <source>
        <dbReference type="Pfam" id="PF07976"/>
    </source>
</evidence>
<evidence type="ECO:0000256" key="3">
    <source>
        <dbReference type="ARBA" id="ARBA00022827"/>
    </source>
</evidence>
<dbReference type="GO" id="GO:0016709">
    <property type="term" value="F:oxidoreductase activity, acting on paired donors, with incorporation or reduction of molecular oxygen, NAD(P)H as one donor, and incorporation of one atom of oxygen"/>
    <property type="evidence" value="ECO:0007669"/>
    <property type="project" value="UniProtKB-ARBA"/>
</dbReference>
<dbReference type="PRINTS" id="PR00420">
    <property type="entry name" value="RNGMNOXGNASE"/>
</dbReference>
<feature type="domain" description="Phenol hydroxylase-like C-terminal dimerisation" evidence="6">
    <location>
        <begin position="406"/>
        <end position="610"/>
    </location>
</feature>
<dbReference type="SUPFAM" id="SSF51905">
    <property type="entry name" value="FAD/NAD(P)-binding domain"/>
    <property type="match status" value="1"/>
</dbReference>
<dbReference type="Pfam" id="PF01494">
    <property type="entry name" value="FAD_binding_3"/>
    <property type="match status" value="1"/>
</dbReference>